<dbReference type="AlphaFoldDB" id="X1CY50"/>
<organism evidence="1">
    <name type="scientific">marine sediment metagenome</name>
    <dbReference type="NCBI Taxonomy" id="412755"/>
    <lineage>
        <taxon>unclassified sequences</taxon>
        <taxon>metagenomes</taxon>
        <taxon>ecological metagenomes</taxon>
    </lineage>
</organism>
<comment type="caution">
    <text evidence="1">The sequence shown here is derived from an EMBL/GenBank/DDBJ whole genome shotgun (WGS) entry which is preliminary data.</text>
</comment>
<reference evidence="1" key="1">
    <citation type="journal article" date="2014" name="Front. Microbiol.">
        <title>High frequency of phylogenetically diverse reductive dehalogenase-homologous genes in deep subseafloor sedimentary metagenomes.</title>
        <authorList>
            <person name="Kawai M."/>
            <person name="Futagami T."/>
            <person name="Toyoda A."/>
            <person name="Takaki Y."/>
            <person name="Nishi S."/>
            <person name="Hori S."/>
            <person name="Arai W."/>
            <person name="Tsubouchi T."/>
            <person name="Morono Y."/>
            <person name="Uchiyama I."/>
            <person name="Ito T."/>
            <person name="Fujiyama A."/>
            <person name="Inagaki F."/>
            <person name="Takami H."/>
        </authorList>
    </citation>
    <scope>NUCLEOTIDE SEQUENCE</scope>
    <source>
        <strain evidence="1">Expedition CK06-06</strain>
    </source>
</reference>
<gene>
    <name evidence="1" type="ORF">S01H4_54471</name>
</gene>
<dbReference type="EMBL" id="BART01031350">
    <property type="protein sequence ID" value="GAH13426.1"/>
    <property type="molecule type" value="Genomic_DNA"/>
</dbReference>
<sequence length="49" mass="5695">TLFIEIIEIQPEEGSEDILNHLLKGEINNYYPKILNRVIEILKEGVITE</sequence>
<proteinExistence type="predicted"/>
<feature type="non-terminal residue" evidence="1">
    <location>
        <position position="1"/>
    </location>
</feature>
<protein>
    <submittedName>
        <fullName evidence="1">Uncharacterized protein</fullName>
    </submittedName>
</protein>
<name>X1CY50_9ZZZZ</name>
<accession>X1CY50</accession>
<evidence type="ECO:0000313" key="1">
    <source>
        <dbReference type="EMBL" id="GAH13426.1"/>
    </source>
</evidence>